<dbReference type="PANTHER" id="PTHR43065">
    <property type="entry name" value="SENSOR HISTIDINE KINASE"/>
    <property type="match status" value="1"/>
</dbReference>
<evidence type="ECO:0000259" key="17">
    <source>
        <dbReference type="PROSITE" id="PS50112"/>
    </source>
</evidence>
<dbReference type="InterPro" id="IPR036097">
    <property type="entry name" value="HisK_dim/P_sf"/>
</dbReference>
<dbReference type="EMBL" id="CP000747">
    <property type="protein sequence ID" value="ACG79212.1"/>
    <property type="molecule type" value="Genomic_DNA"/>
</dbReference>
<evidence type="ECO:0000256" key="1">
    <source>
        <dbReference type="ARBA" id="ARBA00000085"/>
    </source>
</evidence>
<organism evidence="19 20">
    <name type="scientific">Phenylobacterium zucineum (strain HLK1)</name>
    <dbReference type="NCBI Taxonomy" id="450851"/>
    <lineage>
        <taxon>Bacteria</taxon>
        <taxon>Pseudomonadati</taxon>
        <taxon>Pseudomonadota</taxon>
        <taxon>Alphaproteobacteria</taxon>
        <taxon>Caulobacterales</taxon>
        <taxon>Caulobacteraceae</taxon>
        <taxon>Phenylobacterium</taxon>
    </lineage>
</organism>
<feature type="transmembrane region" description="Helical" evidence="15">
    <location>
        <begin position="90"/>
        <end position="108"/>
    </location>
</feature>
<evidence type="ECO:0000259" key="16">
    <source>
        <dbReference type="PROSITE" id="PS50109"/>
    </source>
</evidence>
<dbReference type="NCBIfam" id="TIGR00229">
    <property type="entry name" value="sensory_box"/>
    <property type="match status" value="1"/>
</dbReference>
<dbReference type="InterPro" id="IPR000700">
    <property type="entry name" value="PAS-assoc_C"/>
</dbReference>
<comment type="function">
    <text evidence="13">Putative oxygen sensor; modulates the activity of FixJ, a transcriptional activator of nitrogen fixation fixK gene. FixL probably acts as a kinase that phosphorylates FixJ.</text>
</comment>
<evidence type="ECO:0000256" key="10">
    <source>
        <dbReference type="ARBA" id="ARBA00022989"/>
    </source>
</evidence>
<keyword evidence="12 15" id="KW-0472">Membrane</keyword>
<dbReference type="AlphaFoldDB" id="B4R894"/>
<proteinExistence type="predicted"/>
<dbReference type="InterPro" id="IPR003661">
    <property type="entry name" value="HisK_dim/P_dom"/>
</dbReference>
<dbReference type="InterPro" id="IPR003594">
    <property type="entry name" value="HATPase_dom"/>
</dbReference>
<protein>
    <recommendedName>
        <fullName evidence="14">Sensor protein FixL</fullName>
        <ecNumber evidence="3">2.7.13.3</ecNumber>
    </recommendedName>
</protein>
<evidence type="ECO:0000313" key="20">
    <source>
        <dbReference type="Proteomes" id="UP000001868"/>
    </source>
</evidence>
<keyword evidence="10 15" id="KW-1133">Transmembrane helix</keyword>
<dbReference type="SUPFAM" id="SSF55785">
    <property type="entry name" value="PYP-like sensor domain (PAS domain)"/>
    <property type="match status" value="1"/>
</dbReference>
<dbReference type="eggNOG" id="COG4191">
    <property type="taxonomic scope" value="Bacteria"/>
</dbReference>
<dbReference type="InterPro" id="IPR013767">
    <property type="entry name" value="PAS_fold"/>
</dbReference>
<dbReference type="InterPro" id="IPR035965">
    <property type="entry name" value="PAS-like_dom_sf"/>
</dbReference>
<evidence type="ECO:0000256" key="7">
    <source>
        <dbReference type="ARBA" id="ARBA00022741"/>
    </source>
</evidence>
<dbReference type="GO" id="GO:0000155">
    <property type="term" value="F:phosphorelay sensor kinase activity"/>
    <property type="evidence" value="ECO:0007669"/>
    <property type="project" value="InterPro"/>
</dbReference>
<dbReference type="Gene3D" id="6.10.250.2580">
    <property type="match status" value="1"/>
</dbReference>
<dbReference type="GO" id="GO:0006355">
    <property type="term" value="P:regulation of DNA-templated transcription"/>
    <property type="evidence" value="ECO:0007669"/>
    <property type="project" value="InterPro"/>
</dbReference>
<dbReference type="EC" id="2.7.13.3" evidence="3"/>
<reference evidence="19 20" key="1">
    <citation type="journal article" date="2008" name="BMC Genomics">
        <title>Complete genome of Phenylobacterium zucineum - a novel facultative intracellular bacterium isolated from human erythroleukemia cell line K562.</title>
        <authorList>
            <person name="Luo Y."/>
            <person name="Xu X."/>
            <person name="Ding Z."/>
            <person name="Liu Z."/>
            <person name="Zhang B."/>
            <person name="Yan Z."/>
            <person name="Sun J."/>
            <person name="Hu S."/>
            <person name="Hu X."/>
        </authorList>
    </citation>
    <scope>NUCLEOTIDE SEQUENCE [LARGE SCALE GENOMIC DNA]</scope>
    <source>
        <strain evidence="19 20">HLK1</strain>
    </source>
</reference>
<dbReference type="STRING" id="450851.PHZ_c2803"/>
<dbReference type="InterPro" id="IPR038318">
    <property type="entry name" value="KdpD_sf"/>
</dbReference>
<evidence type="ECO:0000256" key="15">
    <source>
        <dbReference type="SAM" id="Phobius"/>
    </source>
</evidence>
<dbReference type="InterPro" id="IPR005467">
    <property type="entry name" value="His_kinase_dom"/>
</dbReference>
<evidence type="ECO:0000256" key="11">
    <source>
        <dbReference type="ARBA" id="ARBA00023012"/>
    </source>
</evidence>
<dbReference type="Gene3D" id="1.20.120.620">
    <property type="entry name" value="Backbone structure of the membrane domain of e. Coli histidine kinase receptor kdpd"/>
    <property type="match status" value="1"/>
</dbReference>
<dbReference type="Pfam" id="PF00512">
    <property type="entry name" value="HisKA"/>
    <property type="match status" value="1"/>
</dbReference>
<keyword evidence="9" id="KW-0067">ATP-binding</keyword>
<dbReference type="CDD" id="cd00130">
    <property type="entry name" value="PAS"/>
    <property type="match status" value="1"/>
</dbReference>
<dbReference type="PRINTS" id="PR00344">
    <property type="entry name" value="BCTRLSENSOR"/>
</dbReference>
<dbReference type="PROSITE" id="PS50113">
    <property type="entry name" value="PAC"/>
    <property type="match status" value="1"/>
</dbReference>
<dbReference type="Gene3D" id="3.30.450.20">
    <property type="entry name" value="PAS domain"/>
    <property type="match status" value="1"/>
</dbReference>
<dbReference type="CDD" id="cd00082">
    <property type="entry name" value="HisKA"/>
    <property type="match status" value="1"/>
</dbReference>
<keyword evidence="8 19" id="KW-0418">Kinase</keyword>
<feature type="domain" description="PAS" evidence="17">
    <location>
        <begin position="129"/>
        <end position="199"/>
    </location>
</feature>
<keyword evidence="20" id="KW-1185">Reference proteome</keyword>
<dbReference type="Pfam" id="PF02518">
    <property type="entry name" value="HATPase_c"/>
    <property type="match status" value="1"/>
</dbReference>
<keyword evidence="7" id="KW-0547">Nucleotide-binding</keyword>
<evidence type="ECO:0000256" key="14">
    <source>
        <dbReference type="ARBA" id="ARBA00070616"/>
    </source>
</evidence>
<dbReference type="OrthoDB" id="9789238at2"/>
<sequence length="498" mass="53824">MGPPDKLSPRAWWRGRVAGFGVAIGATAACLMLRLALEPVIHDRALFLLFVPALMAAAAVGGFAPALAATVVSLAIHAALMGDSLVSDTANLISAVVFALLGLLSGLAGSHLRKMVAETEHALEDLETREAHLRSILDTVPDAMIVIDEHGVMQSFSAAAERLFGWTAAESIGRNVSVLMPNPYRDAHDGYLHRYLSTGERRIIGIGRVVVGERKDGSTFPMELSVGEMRVGERRFFTGFVRDLTERQATERRLQDLQSELVHVARLTALGEMASALAHELNQPLSAAANYVKGSVRLLDQEPLDKPKIKDALNLAGEQTLRAGQIIRRLRDFVAKGEAERSLESLPQLLEEAGALAMVGAKERGVRLSFQISPEVGLVLADKVQIQQVVLNLMRNAIDAMEGSARRELVVSARPVEDEMVEISVADTGPGVSPEVADHLFQPFITTKREGMGVGLSISRTIVEAHGGRIWVEPNPKGGAIFRFTLRAVADEELTGIE</sequence>
<evidence type="ECO:0000256" key="5">
    <source>
        <dbReference type="ARBA" id="ARBA00022679"/>
    </source>
</evidence>
<dbReference type="SMART" id="SM00091">
    <property type="entry name" value="PAS"/>
    <property type="match status" value="1"/>
</dbReference>
<dbReference type="PANTHER" id="PTHR43065:SF10">
    <property type="entry name" value="PEROXIDE STRESS-ACTIVATED HISTIDINE KINASE MAK3"/>
    <property type="match status" value="1"/>
</dbReference>
<evidence type="ECO:0000256" key="6">
    <source>
        <dbReference type="ARBA" id="ARBA00022692"/>
    </source>
</evidence>
<dbReference type="Pfam" id="PF13493">
    <property type="entry name" value="DUF4118"/>
    <property type="match status" value="1"/>
</dbReference>
<dbReference type="FunFam" id="1.10.287.130:FF:000055">
    <property type="entry name" value="Two-component sensor histidine kinase"/>
    <property type="match status" value="1"/>
</dbReference>
<dbReference type="PROSITE" id="PS50112">
    <property type="entry name" value="PAS"/>
    <property type="match status" value="1"/>
</dbReference>
<evidence type="ECO:0000256" key="9">
    <source>
        <dbReference type="ARBA" id="ARBA00022840"/>
    </source>
</evidence>
<dbReference type="PROSITE" id="PS50109">
    <property type="entry name" value="HIS_KIN"/>
    <property type="match status" value="1"/>
</dbReference>
<dbReference type="InterPro" id="IPR000014">
    <property type="entry name" value="PAS"/>
</dbReference>
<evidence type="ECO:0000256" key="13">
    <source>
        <dbReference type="ARBA" id="ARBA00059827"/>
    </source>
</evidence>
<dbReference type="InterPro" id="IPR004358">
    <property type="entry name" value="Sig_transdc_His_kin-like_C"/>
</dbReference>
<accession>B4R894</accession>
<keyword evidence="6 15" id="KW-0812">Transmembrane</keyword>
<dbReference type="SUPFAM" id="SSF55874">
    <property type="entry name" value="ATPase domain of HSP90 chaperone/DNA topoisomerase II/histidine kinase"/>
    <property type="match status" value="1"/>
</dbReference>
<comment type="catalytic activity">
    <reaction evidence="1">
        <text>ATP + protein L-histidine = ADP + protein N-phospho-L-histidine.</text>
        <dbReference type="EC" id="2.7.13.3"/>
    </reaction>
</comment>
<dbReference type="PROSITE" id="PS51257">
    <property type="entry name" value="PROKAR_LIPOPROTEIN"/>
    <property type="match status" value="1"/>
</dbReference>
<evidence type="ECO:0000259" key="18">
    <source>
        <dbReference type="PROSITE" id="PS50113"/>
    </source>
</evidence>
<dbReference type="HOGENOM" id="CLU_000445_114_39_5"/>
<keyword evidence="5" id="KW-0808">Transferase</keyword>
<dbReference type="InterPro" id="IPR025201">
    <property type="entry name" value="KdpD_TM"/>
</dbReference>
<dbReference type="Proteomes" id="UP000001868">
    <property type="component" value="Chromosome"/>
</dbReference>
<dbReference type="InterPro" id="IPR036890">
    <property type="entry name" value="HATPase_C_sf"/>
</dbReference>
<feature type="domain" description="Histidine kinase" evidence="16">
    <location>
        <begin position="276"/>
        <end position="490"/>
    </location>
</feature>
<feature type="transmembrane region" description="Helical" evidence="15">
    <location>
        <begin position="45"/>
        <end position="78"/>
    </location>
</feature>
<keyword evidence="4" id="KW-0597">Phosphoprotein</keyword>
<gene>
    <name evidence="19" type="primary">fixL</name>
    <name evidence="19" type="ordered locus">PHZ_c2803</name>
</gene>
<comment type="subcellular location">
    <subcellularLocation>
        <location evidence="2">Membrane</location>
        <topology evidence="2">Multi-pass membrane protein</topology>
    </subcellularLocation>
</comment>
<dbReference type="RefSeq" id="WP_012523350.1">
    <property type="nucleotide sequence ID" value="NC_011144.1"/>
</dbReference>
<dbReference type="GO" id="GO:0005524">
    <property type="term" value="F:ATP binding"/>
    <property type="evidence" value="ECO:0007669"/>
    <property type="project" value="UniProtKB-KW"/>
</dbReference>
<feature type="transmembrane region" description="Helical" evidence="15">
    <location>
        <begin position="12"/>
        <end position="33"/>
    </location>
</feature>
<dbReference type="KEGG" id="pzu:PHZ_c2803"/>
<name>B4R894_PHEZH</name>
<dbReference type="FunFam" id="3.30.450.20:FF:000060">
    <property type="entry name" value="Sensor protein FixL"/>
    <property type="match status" value="1"/>
</dbReference>
<dbReference type="SUPFAM" id="SSF47384">
    <property type="entry name" value="Homodimeric domain of signal transducing histidine kinase"/>
    <property type="match status" value="1"/>
</dbReference>
<keyword evidence="11" id="KW-0902">Two-component regulatory system</keyword>
<dbReference type="SMART" id="SM00387">
    <property type="entry name" value="HATPase_c"/>
    <property type="match status" value="1"/>
</dbReference>
<dbReference type="SMART" id="SM00388">
    <property type="entry name" value="HisKA"/>
    <property type="match status" value="1"/>
</dbReference>
<evidence type="ECO:0000256" key="3">
    <source>
        <dbReference type="ARBA" id="ARBA00012438"/>
    </source>
</evidence>
<evidence type="ECO:0000256" key="4">
    <source>
        <dbReference type="ARBA" id="ARBA00022553"/>
    </source>
</evidence>
<dbReference type="Pfam" id="PF00989">
    <property type="entry name" value="PAS"/>
    <property type="match status" value="1"/>
</dbReference>
<evidence type="ECO:0000313" key="19">
    <source>
        <dbReference type="EMBL" id="ACG79212.1"/>
    </source>
</evidence>
<dbReference type="Gene3D" id="3.30.565.10">
    <property type="entry name" value="Histidine kinase-like ATPase, C-terminal domain"/>
    <property type="match status" value="1"/>
</dbReference>
<dbReference type="Gene3D" id="1.10.287.130">
    <property type="match status" value="1"/>
</dbReference>
<feature type="domain" description="PAC" evidence="18">
    <location>
        <begin position="197"/>
        <end position="256"/>
    </location>
</feature>
<evidence type="ECO:0000256" key="8">
    <source>
        <dbReference type="ARBA" id="ARBA00022777"/>
    </source>
</evidence>
<evidence type="ECO:0000256" key="12">
    <source>
        <dbReference type="ARBA" id="ARBA00023136"/>
    </source>
</evidence>
<evidence type="ECO:0000256" key="2">
    <source>
        <dbReference type="ARBA" id="ARBA00004141"/>
    </source>
</evidence>